<evidence type="ECO:0000313" key="10">
    <source>
        <dbReference type="Proteomes" id="UP000184314"/>
    </source>
</evidence>
<keyword evidence="5 7" id="KW-1133">Transmembrane helix</keyword>
<dbReference type="GO" id="GO:0016020">
    <property type="term" value="C:membrane"/>
    <property type="evidence" value="ECO:0007669"/>
    <property type="project" value="UniProtKB-SubCell"/>
</dbReference>
<dbReference type="Gene3D" id="3.40.50.720">
    <property type="entry name" value="NAD(P)-binding Rossmann-like Domain"/>
    <property type="match status" value="1"/>
</dbReference>
<evidence type="ECO:0000256" key="4">
    <source>
        <dbReference type="ARBA" id="ARBA00022692"/>
    </source>
</evidence>
<sequence length="449" mass="52760">MKKSYFGIPLSLLIHLVAINATLYYFTAETYRYGITGVIYYNLGWLFVTHSIKFYSRAKRKASTSKTFNFLRVFVLYGLVFFSSFTFLGPKTYSIVYLFSVYGFICLQLSVFKIFFYWIKKIYYSSISKPNKVVVVGWDKNLKKVRAIFDNKDHNFEYVGFFDNKISKSPTYLGSIERCYKYIFENDITEVFCIASQLTKNEIKELIRITDNTFKHIKIIPDNKEFFTRAMSVELYGNVPVLDLRASPLELEYANLVKRGFDIFFSSLVIVFILSWLSPLIYILQKFDSPGPVFFTQSRHGLNKKTFLCYKYRSMTRSNDCDTLMACKNDMRVTKLGRILRRTSIDELPQFINVFLGHMSVVGPRPHMHLHTEKYQNSVDKYLVRHFLKPGITGLAQIKGYRGEIIEQSDIINRVRYDIFYMEKWSLKLDLSIIYYTVYNAIKGEEKAY</sequence>
<name>A0A1M6LLP2_9FLAO</name>
<dbReference type="GO" id="GO:0016780">
    <property type="term" value="F:phosphotransferase activity, for other substituted phosphate groups"/>
    <property type="evidence" value="ECO:0007669"/>
    <property type="project" value="TreeGrafter"/>
</dbReference>
<keyword evidence="3 9" id="KW-0808">Transferase</keyword>
<feature type="transmembrane region" description="Helical" evidence="7">
    <location>
        <begin position="263"/>
        <end position="284"/>
    </location>
</feature>
<keyword evidence="10" id="KW-1185">Reference proteome</keyword>
<organism evidence="9 10">
    <name type="scientific">Maribacter aquivivus</name>
    <dbReference type="NCBI Taxonomy" id="228958"/>
    <lineage>
        <taxon>Bacteria</taxon>
        <taxon>Pseudomonadati</taxon>
        <taxon>Bacteroidota</taxon>
        <taxon>Flavobacteriia</taxon>
        <taxon>Flavobacteriales</taxon>
        <taxon>Flavobacteriaceae</taxon>
        <taxon>Maribacter</taxon>
    </lineage>
</organism>
<feature type="domain" description="Bacterial sugar transferase" evidence="8">
    <location>
        <begin position="258"/>
        <end position="442"/>
    </location>
</feature>
<evidence type="ECO:0000256" key="3">
    <source>
        <dbReference type="ARBA" id="ARBA00022679"/>
    </source>
</evidence>
<dbReference type="NCBIfam" id="TIGR03025">
    <property type="entry name" value="EPS_sugtrans"/>
    <property type="match status" value="1"/>
</dbReference>
<dbReference type="AlphaFoldDB" id="A0A1M6LLP2"/>
<dbReference type="EMBL" id="FQZX01000001">
    <property type="protein sequence ID" value="SHJ72050.1"/>
    <property type="molecule type" value="Genomic_DNA"/>
</dbReference>
<protein>
    <submittedName>
        <fullName evidence="9">Putative colanic acid biosysnthesis UDP-glucose lipid carrier transferase</fullName>
    </submittedName>
</protein>
<evidence type="ECO:0000256" key="2">
    <source>
        <dbReference type="ARBA" id="ARBA00006464"/>
    </source>
</evidence>
<dbReference type="OrthoDB" id="9808602at2"/>
<keyword evidence="6 7" id="KW-0472">Membrane</keyword>
<evidence type="ECO:0000256" key="5">
    <source>
        <dbReference type="ARBA" id="ARBA00022989"/>
    </source>
</evidence>
<gene>
    <name evidence="9" type="ORF">SAMN04488007_1208</name>
</gene>
<evidence type="ECO:0000259" key="8">
    <source>
        <dbReference type="Pfam" id="PF02397"/>
    </source>
</evidence>
<feature type="transmembrane region" description="Helical" evidence="7">
    <location>
        <begin position="7"/>
        <end position="26"/>
    </location>
</feature>
<dbReference type="InterPro" id="IPR003362">
    <property type="entry name" value="Bact_transf"/>
</dbReference>
<dbReference type="Pfam" id="PF13727">
    <property type="entry name" value="CoA_binding_3"/>
    <property type="match status" value="1"/>
</dbReference>
<dbReference type="PANTHER" id="PTHR30576">
    <property type="entry name" value="COLANIC BIOSYNTHESIS UDP-GLUCOSE LIPID CARRIER TRANSFERASE"/>
    <property type="match status" value="1"/>
</dbReference>
<dbReference type="PANTHER" id="PTHR30576:SF0">
    <property type="entry name" value="UNDECAPRENYL-PHOSPHATE N-ACETYLGALACTOSAMINYL 1-PHOSPHATE TRANSFERASE-RELATED"/>
    <property type="match status" value="1"/>
</dbReference>
<comment type="subcellular location">
    <subcellularLocation>
        <location evidence="1">Membrane</location>
        <topology evidence="1">Multi-pass membrane protein</topology>
    </subcellularLocation>
</comment>
<dbReference type="Proteomes" id="UP000184314">
    <property type="component" value="Unassembled WGS sequence"/>
</dbReference>
<dbReference type="InterPro" id="IPR017475">
    <property type="entry name" value="EPS_sugar_tfrase"/>
</dbReference>
<evidence type="ECO:0000256" key="7">
    <source>
        <dbReference type="SAM" id="Phobius"/>
    </source>
</evidence>
<evidence type="ECO:0000313" key="9">
    <source>
        <dbReference type="EMBL" id="SHJ72050.1"/>
    </source>
</evidence>
<keyword evidence="4 7" id="KW-0812">Transmembrane</keyword>
<dbReference type="Pfam" id="PF02397">
    <property type="entry name" value="Bac_transf"/>
    <property type="match status" value="1"/>
</dbReference>
<proteinExistence type="inferred from homology"/>
<evidence type="ECO:0000256" key="6">
    <source>
        <dbReference type="ARBA" id="ARBA00023136"/>
    </source>
</evidence>
<feature type="transmembrane region" description="Helical" evidence="7">
    <location>
        <begin position="68"/>
        <end position="89"/>
    </location>
</feature>
<evidence type="ECO:0000256" key="1">
    <source>
        <dbReference type="ARBA" id="ARBA00004141"/>
    </source>
</evidence>
<reference evidence="10" key="1">
    <citation type="submission" date="2016-11" db="EMBL/GenBank/DDBJ databases">
        <authorList>
            <person name="Varghese N."/>
            <person name="Submissions S."/>
        </authorList>
    </citation>
    <scope>NUCLEOTIDE SEQUENCE [LARGE SCALE GENOMIC DNA]</scope>
    <source>
        <strain evidence="10">DSM 16478</strain>
    </source>
</reference>
<dbReference type="STRING" id="228958.SAMN04488007_1208"/>
<accession>A0A1M6LLP2</accession>
<comment type="similarity">
    <text evidence="2">Belongs to the bacterial sugar transferase family.</text>
</comment>
<feature type="transmembrane region" description="Helical" evidence="7">
    <location>
        <begin position="95"/>
        <end position="119"/>
    </location>
</feature>